<protein>
    <submittedName>
        <fullName evidence="1">Uncharacterized protein</fullName>
    </submittedName>
</protein>
<dbReference type="AlphaFoldDB" id="A0A2P2NE29"/>
<proteinExistence type="predicted"/>
<sequence length="20" mass="2542">MCFYLCLDHVFFFFLLLDVR</sequence>
<organism evidence="1">
    <name type="scientific">Rhizophora mucronata</name>
    <name type="common">Asiatic mangrove</name>
    <dbReference type="NCBI Taxonomy" id="61149"/>
    <lineage>
        <taxon>Eukaryota</taxon>
        <taxon>Viridiplantae</taxon>
        <taxon>Streptophyta</taxon>
        <taxon>Embryophyta</taxon>
        <taxon>Tracheophyta</taxon>
        <taxon>Spermatophyta</taxon>
        <taxon>Magnoliopsida</taxon>
        <taxon>eudicotyledons</taxon>
        <taxon>Gunneridae</taxon>
        <taxon>Pentapetalae</taxon>
        <taxon>rosids</taxon>
        <taxon>fabids</taxon>
        <taxon>Malpighiales</taxon>
        <taxon>Rhizophoraceae</taxon>
        <taxon>Rhizophora</taxon>
    </lineage>
</organism>
<reference evidence="1" key="1">
    <citation type="submission" date="2018-02" db="EMBL/GenBank/DDBJ databases">
        <title>Rhizophora mucronata_Transcriptome.</title>
        <authorList>
            <person name="Meera S.P."/>
            <person name="Sreeshan A."/>
            <person name="Augustine A."/>
        </authorList>
    </citation>
    <scope>NUCLEOTIDE SEQUENCE</scope>
    <source>
        <tissue evidence="1">Leaf</tissue>
    </source>
</reference>
<evidence type="ECO:0000313" key="1">
    <source>
        <dbReference type="EMBL" id="MBX40743.1"/>
    </source>
</evidence>
<name>A0A2P2NE29_RHIMU</name>
<dbReference type="EMBL" id="GGEC01060259">
    <property type="protein sequence ID" value="MBX40743.1"/>
    <property type="molecule type" value="Transcribed_RNA"/>
</dbReference>
<accession>A0A2P2NE29</accession>